<sequence length="100" mass="11123">MYESIHTHQSKPNLYRLSHLYRLSLGGVADLFGAHGGERPPLPPLHKYLIHVTCQASAYVVGVAGWATGLKLGSDSVGIEYNTHRNIRNRTFFPRNHSGI</sequence>
<dbReference type="Proteomes" id="UP001157418">
    <property type="component" value="Unassembled WGS sequence"/>
</dbReference>
<reference evidence="1 2" key="1">
    <citation type="submission" date="2022-01" db="EMBL/GenBank/DDBJ databases">
        <authorList>
            <person name="Xiong W."/>
            <person name="Schranz E."/>
        </authorList>
    </citation>
    <scope>NUCLEOTIDE SEQUENCE [LARGE SCALE GENOMIC DNA]</scope>
</reference>
<dbReference type="AlphaFoldDB" id="A0AAU9LSK5"/>
<evidence type="ECO:0000313" key="1">
    <source>
        <dbReference type="EMBL" id="CAH1417505.1"/>
    </source>
</evidence>
<keyword evidence="2" id="KW-1185">Reference proteome</keyword>
<name>A0AAU9LSK5_9ASTR</name>
<accession>A0AAU9LSK5</accession>
<dbReference type="EMBL" id="CAKMRJ010000090">
    <property type="protein sequence ID" value="CAH1417505.1"/>
    <property type="molecule type" value="Genomic_DNA"/>
</dbReference>
<evidence type="ECO:0000313" key="2">
    <source>
        <dbReference type="Proteomes" id="UP001157418"/>
    </source>
</evidence>
<proteinExistence type="predicted"/>
<gene>
    <name evidence="1" type="ORF">LVIROSA_LOCUS5183</name>
</gene>
<protein>
    <submittedName>
        <fullName evidence="1">Uncharacterized protein</fullName>
    </submittedName>
</protein>
<organism evidence="1 2">
    <name type="scientific">Lactuca virosa</name>
    <dbReference type="NCBI Taxonomy" id="75947"/>
    <lineage>
        <taxon>Eukaryota</taxon>
        <taxon>Viridiplantae</taxon>
        <taxon>Streptophyta</taxon>
        <taxon>Embryophyta</taxon>
        <taxon>Tracheophyta</taxon>
        <taxon>Spermatophyta</taxon>
        <taxon>Magnoliopsida</taxon>
        <taxon>eudicotyledons</taxon>
        <taxon>Gunneridae</taxon>
        <taxon>Pentapetalae</taxon>
        <taxon>asterids</taxon>
        <taxon>campanulids</taxon>
        <taxon>Asterales</taxon>
        <taxon>Asteraceae</taxon>
        <taxon>Cichorioideae</taxon>
        <taxon>Cichorieae</taxon>
        <taxon>Lactucinae</taxon>
        <taxon>Lactuca</taxon>
    </lineage>
</organism>
<comment type="caution">
    <text evidence="1">The sequence shown here is derived from an EMBL/GenBank/DDBJ whole genome shotgun (WGS) entry which is preliminary data.</text>
</comment>